<dbReference type="EMBL" id="JAAPAO010000238">
    <property type="protein sequence ID" value="KAF4666313.1"/>
    <property type="molecule type" value="Genomic_DNA"/>
</dbReference>
<name>A0A7J6M412_PERCH</name>
<sequence length="128" mass="14286">MNYDDYYFKVDERTTPPPTTNPPLSPNTVRSIDKQIRRASTASTASTTSTSSSSVNLFVKFDRDVIEMKYYKDDPPIRISIYKSWGITHETDETNTPNTTTPHHHHAASADGFSGDGDDTIKKSVVSL</sequence>
<keyword evidence="3" id="KW-1185">Reference proteome</keyword>
<feature type="compositionally biased region" description="Basic and acidic residues" evidence="1">
    <location>
        <begin position="1"/>
        <end position="14"/>
    </location>
</feature>
<accession>A0A7J6M412</accession>
<dbReference type="AlphaFoldDB" id="A0A7J6M412"/>
<evidence type="ECO:0000313" key="2">
    <source>
        <dbReference type="EMBL" id="KAF4666313.1"/>
    </source>
</evidence>
<feature type="region of interest" description="Disordered" evidence="1">
    <location>
        <begin position="1"/>
        <end position="28"/>
    </location>
</feature>
<comment type="caution">
    <text evidence="2">The sequence shown here is derived from an EMBL/GenBank/DDBJ whole genome shotgun (WGS) entry which is preliminary data.</text>
</comment>
<reference evidence="2 3" key="1">
    <citation type="submission" date="2020-04" db="EMBL/GenBank/DDBJ databases">
        <title>Perkinsus chesapeaki whole genome sequence.</title>
        <authorList>
            <person name="Bogema D.R."/>
        </authorList>
    </citation>
    <scope>NUCLEOTIDE SEQUENCE [LARGE SCALE GENOMIC DNA]</scope>
    <source>
        <strain evidence="2">ATCC PRA-425</strain>
    </source>
</reference>
<proteinExistence type="predicted"/>
<feature type="region of interest" description="Disordered" evidence="1">
    <location>
        <begin position="90"/>
        <end position="118"/>
    </location>
</feature>
<organism evidence="2 3">
    <name type="scientific">Perkinsus chesapeaki</name>
    <name type="common">Clam parasite</name>
    <name type="synonym">Perkinsus andrewsi</name>
    <dbReference type="NCBI Taxonomy" id="330153"/>
    <lineage>
        <taxon>Eukaryota</taxon>
        <taxon>Sar</taxon>
        <taxon>Alveolata</taxon>
        <taxon>Perkinsozoa</taxon>
        <taxon>Perkinsea</taxon>
        <taxon>Perkinsida</taxon>
        <taxon>Perkinsidae</taxon>
        <taxon>Perkinsus</taxon>
    </lineage>
</organism>
<evidence type="ECO:0000256" key="1">
    <source>
        <dbReference type="SAM" id="MobiDB-lite"/>
    </source>
</evidence>
<dbReference type="Proteomes" id="UP000591131">
    <property type="component" value="Unassembled WGS sequence"/>
</dbReference>
<protein>
    <submittedName>
        <fullName evidence="2">Uncharacterized protein</fullName>
    </submittedName>
</protein>
<gene>
    <name evidence="2" type="ORF">FOL47_004148</name>
</gene>
<feature type="compositionally biased region" description="Pro residues" evidence="1">
    <location>
        <begin position="15"/>
        <end position="25"/>
    </location>
</feature>
<evidence type="ECO:0000313" key="3">
    <source>
        <dbReference type="Proteomes" id="UP000591131"/>
    </source>
</evidence>